<evidence type="ECO:0000256" key="4">
    <source>
        <dbReference type="ARBA" id="ARBA00022679"/>
    </source>
</evidence>
<dbReference type="GO" id="GO:0018104">
    <property type="term" value="P:peptidoglycan-protein cross-linking"/>
    <property type="evidence" value="ECO:0007669"/>
    <property type="project" value="TreeGrafter"/>
</dbReference>
<keyword evidence="3" id="KW-0328">Glycosyltransferase</keyword>
<dbReference type="KEGG" id="asip:AQUSIP_00020"/>
<organism evidence="12 13">
    <name type="scientific">Aquicella siphonis</name>
    <dbReference type="NCBI Taxonomy" id="254247"/>
    <lineage>
        <taxon>Bacteria</taxon>
        <taxon>Pseudomonadati</taxon>
        <taxon>Pseudomonadota</taxon>
        <taxon>Gammaproteobacteria</taxon>
        <taxon>Legionellales</taxon>
        <taxon>Coxiellaceae</taxon>
        <taxon>Aquicella</taxon>
    </lineage>
</organism>
<dbReference type="SUPFAM" id="SSF141523">
    <property type="entry name" value="L,D-transpeptidase catalytic domain-like"/>
    <property type="match status" value="1"/>
</dbReference>
<feature type="domain" description="L,D-TPase catalytic" evidence="11">
    <location>
        <begin position="96"/>
        <end position="231"/>
    </location>
</feature>
<feature type="signal peptide" evidence="10">
    <location>
        <begin position="1"/>
        <end position="22"/>
    </location>
</feature>
<sequence length="306" mass="33569">MNVKLGKALSAAILFASTQAIAAYYPVPPENQSIIGQIKYSSAGFGESVVKLSQHYDVGYNAMEKANPHVNLTKPLSYGTSVKIPSQHLLPNQPREGIIINLPEMRMYYFVPGTSQVATYPIGIGKIGKTIPITMAKITKKAKDPVWVPPEDIREFNLAQGVVLPQVMPPGPDNPLGPYAIYMSVPTYLIHSTIFPESVGKRASFGCIRMYESDIKDFFPTINSGIPVAIINSPIKVGWQGNRLYIEAHPPLEEHNGAFDATLPGTVTQINNLTKNQDTLIDWQAVAFVEKERDGLPHEIGVRISS</sequence>
<dbReference type="RefSeq" id="WP_148337412.1">
    <property type="nucleotide sequence ID" value="NZ_LR699119.1"/>
</dbReference>
<dbReference type="PANTHER" id="PTHR30582">
    <property type="entry name" value="L,D-TRANSPEPTIDASE"/>
    <property type="match status" value="1"/>
</dbReference>
<dbReference type="CDD" id="cd16913">
    <property type="entry name" value="YkuD_like"/>
    <property type="match status" value="1"/>
</dbReference>
<dbReference type="OrthoDB" id="9787225at2"/>
<dbReference type="GO" id="GO:0071555">
    <property type="term" value="P:cell wall organization"/>
    <property type="evidence" value="ECO:0007669"/>
    <property type="project" value="UniProtKB-UniRule"/>
</dbReference>
<evidence type="ECO:0000256" key="6">
    <source>
        <dbReference type="ARBA" id="ARBA00022960"/>
    </source>
</evidence>
<keyword evidence="6 9" id="KW-0133">Cell shape</keyword>
<evidence type="ECO:0000256" key="10">
    <source>
        <dbReference type="SAM" id="SignalP"/>
    </source>
</evidence>
<dbReference type="GO" id="GO:0005576">
    <property type="term" value="C:extracellular region"/>
    <property type="evidence" value="ECO:0007669"/>
    <property type="project" value="TreeGrafter"/>
</dbReference>
<dbReference type="InterPro" id="IPR005490">
    <property type="entry name" value="LD_TPept_cat_dom"/>
</dbReference>
<evidence type="ECO:0000256" key="9">
    <source>
        <dbReference type="PROSITE-ProRule" id="PRU01373"/>
    </source>
</evidence>
<feature type="active site" description="Proton donor/acceptor" evidence="9">
    <location>
        <position position="191"/>
    </location>
</feature>
<keyword evidence="4" id="KW-0808">Transferase</keyword>
<dbReference type="GO" id="GO:0016757">
    <property type="term" value="F:glycosyltransferase activity"/>
    <property type="evidence" value="ECO:0007669"/>
    <property type="project" value="UniProtKB-KW"/>
</dbReference>
<evidence type="ECO:0000256" key="8">
    <source>
        <dbReference type="ARBA" id="ARBA00023316"/>
    </source>
</evidence>
<evidence type="ECO:0000256" key="7">
    <source>
        <dbReference type="ARBA" id="ARBA00022984"/>
    </source>
</evidence>
<evidence type="ECO:0000313" key="13">
    <source>
        <dbReference type="Proteomes" id="UP000324194"/>
    </source>
</evidence>
<keyword evidence="7 9" id="KW-0573">Peptidoglycan synthesis</keyword>
<name>A0A5E4PCY8_9COXI</name>
<dbReference type="PANTHER" id="PTHR30582:SF24">
    <property type="entry name" value="L,D-TRANSPEPTIDASE ERFK_SRFK-RELATED"/>
    <property type="match status" value="1"/>
</dbReference>
<evidence type="ECO:0000256" key="5">
    <source>
        <dbReference type="ARBA" id="ARBA00022801"/>
    </source>
</evidence>
<evidence type="ECO:0000256" key="1">
    <source>
        <dbReference type="ARBA" id="ARBA00004752"/>
    </source>
</evidence>
<dbReference type="InterPro" id="IPR038063">
    <property type="entry name" value="Transpep_catalytic_dom"/>
</dbReference>
<proteinExistence type="inferred from homology"/>
<gene>
    <name evidence="12" type="primary">ynhG</name>
    <name evidence="12" type="ORF">AQUSIP_00020</name>
</gene>
<dbReference type="GO" id="GO:0071972">
    <property type="term" value="F:peptidoglycan L,D-transpeptidase activity"/>
    <property type="evidence" value="ECO:0007669"/>
    <property type="project" value="TreeGrafter"/>
</dbReference>
<keyword evidence="8 9" id="KW-0961">Cell wall biogenesis/degradation</keyword>
<dbReference type="Gene3D" id="2.40.440.10">
    <property type="entry name" value="L,D-transpeptidase catalytic domain-like"/>
    <property type="match status" value="1"/>
</dbReference>
<evidence type="ECO:0000256" key="3">
    <source>
        <dbReference type="ARBA" id="ARBA00022676"/>
    </source>
</evidence>
<dbReference type="GO" id="GO:0008360">
    <property type="term" value="P:regulation of cell shape"/>
    <property type="evidence" value="ECO:0007669"/>
    <property type="project" value="UniProtKB-UniRule"/>
</dbReference>
<accession>A0A5E4PCY8</accession>
<dbReference type="EMBL" id="LR699119">
    <property type="protein sequence ID" value="VVC74730.1"/>
    <property type="molecule type" value="Genomic_DNA"/>
</dbReference>
<dbReference type="PROSITE" id="PS52029">
    <property type="entry name" value="LD_TPASE"/>
    <property type="match status" value="1"/>
</dbReference>
<keyword evidence="13" id="KW-1185">Reference proteome</keyword>
<reference evidence="12 13" key="1">
    <citation type="submission" date="2019-08" db="EMBL/GenBank/DDBJ databases">
        <authorList>
            <person name="Guy L."/>
        </authorList>
    </citation>
    <scope>NUCLEOTIDE SEQUENCE [LARGE SCALE GENOMIC DNA]</scope>
    <source>
        <strain evidence="12 13">SGT-108</strain>
    </source>
</reference>
<keyword evidence="10" id="KW-0732">Signal</keyword>
<protein>
    <submittedName>
        <fullName evidence="12">Putative L,D-transpeptidase YnhG</fullName>
    </submittedName>
</protein>
<comment type="similarity">
    <text evidence="2">Belongs to the YkuD family.</text>
</comment>
<dbReference type="Proteomes" id="UP000324194">
    <property type="component" value="Chromosome 1"/>
</dbReference>
<feature type="chain" id="PRO_5022839552" evidence="10">
    <location>
        <begin position="23"/>
        <end position="306"/>
    </location>
</feature>
<evidence type="ECO:0000313" key="12">
    <source>
        <dbReference type="EMBL" id="VVC74730.1"/>
    </source>
</evidence>
<dbReference type="InterPro" id="IPR050979">
    <property type="entry name" value="LD-transpeptidase"/>
</dbReference>
<feature type="active site" description="Nucleophile" evidence="9">
    <location>
        <position position="207"/>
    </location>
</feature>
<dbReference type="AlphaFoldDB" id="A0A5E4PCY8"/>
<evidence type="ECO:0000256" key="2">
    <source>
        <dbReference type="ARBA" id="ARBA00005992"/>
    </source>
</evidence>
<comment type="pathway">
    <text evidence="1 9">Cell wall biogenesis; peptidoglycan biosynthesis.</text>
</comment>
<keyword evidence="5" id="KW-0378">Hydrolase</keyword>
<dbReference type="Pfam" id="PF03734">
    <property type="entry name" value="YkuD"/>
    <property type="match status" value="1"/>
</dbReference>
<dbReference type="UniPathway" id="UPA00219"/>
<evidence type="ECO:0000259" key="11">
    <source>
        <dbReference type="PROSITE" id="PS52029"/>
    </source>
</evidence>